<dbReference type="GO" id="GO:0051707">
    <property type="term" value="P:response to other organism"/>
    <property type="evidence" value="ECO:0007669"/>
    <property type="project" value="UniProtKB-ARBA"/>
</dbReference>
<dbReference type="AlphaFoldDB" id="A0A9R1L8N2"/>
<dbReference type="Pfam" id="PF18052">
    <property type="entry name" value="Rx_N"/>
    <property type="match status" value="1"/>
</dbReference>
<dbReference type="InterPro" id="IPR055414">
    <property type="entry name" value="LRR_R13L4/SHOC2-like"/>
</dbReference>
<dbReference type="CDD" id="cd14798">
    <property type="entry name" value="RX-CC_like"/>
    <property type="match status" value="1"/>
</dbReference>
<organism evidence="11">
    <name type="scientific">Triticum aestivum</name>
    <name type="common">Wheat</name>
    <dbReference type="NCBI Taxonomy" id="4565"/>
    <lineage>
        <taxon>Eukaryota</taxon>
        <taxon>Viridiplantae</taxon>
        <taxon>Streptophyta</taxon>
        <taxon>Embryophyta</taxon>
        <taxon>Tracheophyta</taxon>
        <taxon>Spermatophyta</taxon>
        <taxon>Magnoliopsida</taxon>
        <taxon>Liliopsida</taxon>
        <taxon>Poales</taxon>
        <taxon>Poaceae</taxon>
        <taxon>BOP clade</taxon>
        <taxon>Pooideae</taxon>
        <taxon>Triticodae</taxon>
        <taxon>Triticeae</taxon>
        <taxon>Triticinae</taxon>
        <taxon>Triticum</taxon>
    </lineage>
</organism>
<dbReference type="Gene3D" id="3.80.10.10">
    <property type="entry name" value="Ribonuclease Inhibitor"/>
    <property type="match status" value="1"/>
</dbReference>
<feature type="domain" description="Disease resistance R13L4/SHOC-2-like LRR" evidence="10">
    <location>
        <begin position="656"/>
        <end position="974"/>
    </location>
</feature>
<evidence type="ECO:0000259" key="8">
    <source>
        <dbReference type="Pfam" id="PF18052"/>
    </source>
</evidence>
<dbReference type="Gene3D" id="3.40.50.300">
    <property type="entry name" value="P-loop containing nucleotide triphosphate hydrolases"/>
    <property type="match status" value="1"/>
</dbReference>
<dbReference type="OrthoDB" id="661671at2759"/>
<evidence type="ECO:0000259" key="9">
    <source>
        <dbReference type="Pfam" id="PF23559"/>
    </source>
</evidence>
<feature type="domain" description="Disease resistance N-terminal" evidence="8">
    <location>
        <begin position="51"/>
        <end position="133"/>
    </location>
</feature>
<evidence type="ECO:0000259" key="10">
    <source>
        <dbReference type="Pfam" id="PF23598"/>
    </source>
</evidence>
<gene>
    <name evidence="11" type="ORF">CFC21_085453</name>
</gene>
<evidence type="ECO:0008006" key="12">
    <source>
        <dbReference type="Google" id="ProtNLM"/>
    </source>
</evidence>
<feature type="compositionally biased region" description="Basic and acidic residues" evidence="7">
    <location>
        <begin position="985"/>
        <end position="1002"/>
    </location>
</feature>
<keyword evidence="6" id="KW-0175">Coiled coil</keyword>
<dbReference type="Gene3D" id="1.10.10.10">
    <property type="entry name" value="Winged helix-like DNA-binding domain superfamily/Winged helix DNA-binding domain"/>
    <property type="match status" value="1"/>
</dbReference>
<dbReference type="PANTHER" id="PTHR23155">
    <property type="entry name" value="DISEASE RESISTANCE PROTEIN RP"/>
    <property type="match status" value="1"/>
</dbReference>
<feature type="region of interest" description="Disordered" evidence="7">
    <location>
        <begin position="978"/>
        <end position="1011"/>
    </location>
</feature>
<dbReference type="Pfam" id="PF23598">
    <property type="entry name" value="LRR_14"/>
    <property type="match status" value="1"/>
</dbReference>
<accession>A0A9R1L8N2</accession>
<evidence type="ECO:0000256" key="2">
    <source>
        <dbReference type="ARBA" id="ARBA00022614"/>
    </source>
</evidence>
<evidence type="ECO:0000256" key="5">
    <source>
        <dbReference type="ARBA" id="ARBA00022821"/>
    </source>
</evidence>
<dbReference type="InterPro" id="IPR058922">
    <property type="entry name" value="WHD_DRP"/>
</dbReference>
<dbReference type="SUPFAM" id="SSF52540">
    <property type="entry name" value="P-loop containing nucleoside triphosphate hydrolases"/>
    <property type="match status" value="1"/>
</dbReference>
<dbReference type="PANTHER" id="PTHR23155:SF1062">
    <property type="entry name" value="OS11G0579400 PROTEIN"/>
    <property type="match status" value="1"/>
</dbReference>
<dbReference type="InterPro" id="IPR032675">
    <property type="entry name" value="LRR_dom_sf"/>
</dbReference>
<dbReference type="Pfam" id="PF23559">
    <property type="entry name" value="WHD_DRP"/>
    <property type="match status" value="1"/>
</dbReference>
<evidence type="ECO:0000256" key="1">
    <source>
        <dbReference type="ARBA" id="ARBA00008894"/>
    </source>
</evidence>
<dbReference type="EMBL" id="CM022226">
    <property type="protein sequence ID" value="KAF7081519.1"/>
    <property type="molecule type" value="Genomic_DNA"/>
</dbReference>
<dbReference type="InterPro" id="IPR038005">
    <property type="entry name" value="RX-like_CC"/>
</dbReference>
<keyword evidence="2" id="KW-0433">Leucine-rich repeat</keyword>
<dbReference type="GO" id="GO:0000166">
    <property type="term" value="F:nucleotide binding"/>
    <property type="evidence" value="ECO:0007669"/>
    <property type="project" value="UniProtKB-KW"/>
</dbReference>
<evidence type="ECO:0000256" key="6">
    <source>
        <dbReference type="ARBA" id="ARBA00023054"/>
    </source>
</evidence>
<dbReference type="InterPro" id="IPR044974">
    <property type="entry name" value="Disease_R_plants"/>
</dbReference>
<dbReference type="Gene3D" id="1.20.5.4130">
    <property type="match status" value="1"/>
</dbReference>
<dbReference type="SUPFAM" id="SSF52058">
    <property type="entry name" value="L domain-like"/>
    <property type="match status" value="1"/>
</dbReference>
<evidence type="ECO:0000313" key="11">
    <source>
        <dbReference type="EMBL" id="KAF7081519.1"/>
    </source>
</evidence>
<evidence type="ECO:0000256" key="4">
    <source>
        <dbReference type="ARBA" id="ARBA00022741"/>
    </source>
</evidence>
<keyword evidence="5" id="KW-0611">Plant defense</keyword>
<feature type="non-terminal residue" evidence="11">
    <location>
        <position position="1"/>
    </location>
</feature>
<dbReference type="InterPro" id="IPR041118">
    <property type="entry name" value="Rx_N"/>
</dbReference>
<dbReference type="Proteomes" id="UP000815260">
    <property type="component" value="Chromosome 6A"/>
</dbReference>
<dbReference type="GO" id="GO:0006952">
    <property type="term" value="P:defense response"/>
    <property type="evidence" value="ECO:0007669"/>
    <property type="project" value="UniProtKB-KW"/>
</dbReference>
<protein>
    <recommendedName>
        <fullName evidence="12">Rx N-terminal domain-containing protein</fullName>
    </recommendedName>
</protein>
<comment type="similarity">
    <text evidence="1">Belongs to the disease resistance NB-LRR family.</text>
</comment>
<sequence>CSKLSPLIDALQQVPNPITQPQLPYNISSPFASIDVHTTSFKSSKMDAQGALDTLLGRLTTILADEAQLLGSLHGDVQFIKDEMGSMNGLLLHLTEAHQRDHHVHAWMKQVVGLTRDCEGNVELYIHNVTGAARHGSGFLGYLRHIVHYVRTISERHRIATRIQELKARARDVGDRKLRYGVTVPPAADQDDAIFMDDVQKPKRPEEEEEDARRRSCLVNYPEDEEAHLQKIINDNIKPVLSEEEEEPIEALTSGESQARIFLMMFNPHPWADNSNLLHSITEGLYEQKRKSFSCKALVNMYTNGEFKPLVQLLREILHQVMPLPAEQQDALVVEAKKSKETSLGDNKEDEAMQLTKKLEGYLKGKRFMIILQGVNSTDKWNSIRSAVLRATAHGSPGSTIVITTTSSGLVHESPYEILKPRSLFDDWYDKTMVLAAGDFGIFPAIVPILTTMVSTIAALCQHDVFAMKMVQHLFYADSISDLTQIENIVAILRDCQRSNQNLGKQMLRFSYNKLPTKYKRCLLYLTIFPEGDIIRKTAVCRRWIAEGLIPSRENRADHEADCCFDVLFSSGFIQPREISDMGKIKAFTLHPIVREAITRIARDLNFVDTVLLSDLNRHLPIHNRTRVQASHRKHSVQAADGSGIVACLAYLAKSPQWQLMKMLDLQGCRGLKKQHLKSICKIILLKYLSLRNTDITELPKQIEKLQCLETLDIRQTTVRSFATKSVMLPMLKRMLAGQSNNSGKFQESFTAVHLPSGIRGMKKLEILSRVVSDKVDNLTDVGHLLRLRKLGVILSGKKGGLGLLFQQIEKLHGCLRSLSIQINQPPKVEDTLGAEEVTTLILPPKLLQSLNVSGIASGLLLWIAELDQLTKLTLRETYLTENYIRILGKLAALSCLRLRRNSYTESGLKFKEGEFKRLKSLVVDGDIITNITFDTEAAPKLTTIVWSFAKMESISGLGGLWWLKRLELNGDCNPGPVRRALRKHPGDPEFKHNPRHGHQEDGAVVAASPP</sequence>
<reference evidence="11" key="2">
    <citation type="submission" date="2020-03" db="EMBL/GenBank/DDBJ databases">
        <title>The second near-complete assembly of the hexaploid bread wheat (Triticum aestivum) genome.</title>
        <authorList>
            <person name="Zimin A.V."/>
            <person name="Puiu D."/>
            <person name="Shumante A."/>
            <person name="Alonge M."/>
            <person name="Salzberg S.L."/>
        </authorList>
    </citation>
    <scope>NUCLEOTIDE SEQUENCE</scope>
    <source>
        <tissue evidence="11">Leaf</tissue>
    </source>
</reference>
<keyword evidence="4" id="KW-0547">Nucleotide-binding</keyword>
<dbReference type="InterPro" id="IPR027417">
    <property type="entry name" value="P-loop_NTPase"/>
</dbReference>
<keyword evidence="3" id="KW-0677">Repeat</keyword>
<dbReference type="InterPro" id="IPR036388">
    <property type="entry name" value="WH-like_DNA-bd_sf"/>
</dbReference>
<evidence type="ECO:0000256" key="7">
    <source>
        <dbReference type="SAM" id="MobiDB-lite"/>
    </source>
</evidence>
<proteinExistence type="inferred from homology"/>
<feature type="domain" description="Disease resistance protein winged helix" evidence="9">
    <location>
        <begin position="528"/>
        <end position="596"/>
    </location>
</feature>
<reference evidence="11" key="1">
    <citation type="journal article" date="2017" name="Gigascience">
        <title>The first near-complete assembly of the hexaploid bread wheat genome, Triticum aestivum.</title>
        <authorList>
            <person name="Zimin A.V."/>
            <person name="Puiu D."/>
            <person name="Hall R."/>
            <person name="Kingan S."/>
            <person name="Clavijo B.J."/>
            <person name="Salzberg S.L."/>
        </authorList>
    </citation>
    <scope>NUCLEOTIDE SEQUENCE</scope>
    <source>
        <tissue evidence="11">Leaf</tissue>
    </source>
</reference>
<comment type="caution">
    <text evidence="11">The sequence shown here is derived from an EMBL/GenBank/DDBJ whole genome shotgun (WGS) entry which is preliminary data.</text>
</comment>
<name>A0A9R1L8N2_WHEAT</name>
<evidence type="ECO:0000256" key="3">
    <source>
        <dbReference type="ARBA" id="ARBA00022737"/>
    </source>
</evidence>